<name>A0AAE0SCE5_9BIVA</name>
<reference evidence="5" key="3">
    <citation type="submission" date="2023-05" db="EMBL/GenBank/DDBJ databases">
        <authorList>
            <person name="Smith C.H."/>
        </authorList>
    </citation>
    <scope>NUCLEOTIDE SEQUENCE</scope>
    <source>
        <strain evidence="5">CHS0354</strain>
        <tissue evidence="5">Mantle</tissue>
    </source>
</reference>
<protein>
    <submittedName>
        <fullName evidence="5">Uncharacterized protein</fullName>
    </submittedName>
</protein>
<dbReference type="AlphaFoldDB" id="A0AAE0SCE5"/>
<sequence>MLQFYTTSLTVFVVKVYCLNKSNICVKSNETLTCKGIKSTTDIPPDISMSTTIVFLQGAVDSLFFNTFPDRVFEDPSWRNVSTLMLSDFKFVKQIGQHAFAGLKNLKSLSILRFDSLLEIISNAFDTIPILEKLDLSFNPALSFPVVENAVTGKIPYLHHLSLAHLNKRSKVPYIIGPTFTAALANKRLTYLDMSNANFASLDTEIIMNGFTNLQFLNLSFTILAWVPSHLNGCMPNLETLDLSYSLFAPSQISDIRYQRERDKQKIGHTLSSLKHLYANGLKPLGNSRSQKGITLEPGWLNPSLEYFELRESEIRWLNVTILGHLDKFKKLDMSNGDFEFISPKFLAYFAPMKTLMLGGNRLGHMEHMMEFHEFLSHLPQLEWLHLDNNKLTSVPKRFFSSNLEIKFLDLHANHMNNLKVNITHLSHLKYLDLSENRLRKLPVEITAALDGVLAQQTSHLVDTYTNDVNSLKTIRRESHYSEIGRPDHVTDLPDILTVDITGNPLECSCENLYFVEWISNTRVSLVSRSDLTCQFQNSELKLNKEGVSFLQYHCSKMTVIIISSMSVFVTLLFGTVLACCLKRRCCRRKGRKPKFAKDSHATYESDIKYIRCDSKRDMP</sequence>
<dbReference type="InterPro" id="IPR050328">
    <property type="entry name" value="Dev_Immune_Receptor"/>
</dbReference>
<dbReference type="Pfam" id="PF13855">
    <property type="entry name" value="LRR_8"/>
    <property type="match status" value="2"/>
</dbReference>
<keyword evidence="4" id="KW-1133">Transmembrane helix</keyword>
<keyword evidence="4" id="KW-0472">Membrane</keyword>
<dbReference type="GO" id="GO:0005615">
    <property type="term" value="C:extracellular space"/>
    <property type="evidence" value="ECO:0007669"/>
    <property type="project" value="TreeGrafter"/>
</dbReference>
<evidence type="ECO:0000256" key="2">
    <source>
        <dbReference type="ARBA" id="ARBA00022729"/>
    </source>
</evidence>
<dbReference type="InterPro" id="IPR032675">
    <property type="entry name" value="LRR_dom_sf"/>
</dbReference>
<dbReference type="PANTHER" id="PTHR24373:SF370">
    <property type="entry name" value="FISH-LIPS, ISOFORM E"/>
    <property type="match status" value="1"/>
</dbReference>
<keyword evidence="1" id="KW-0433">Leucine-rich repeat</keyword>
<reference evidence="5" key="1">
    <citation type="journal article" date="2021" name="Genome Biol. Evol.">
        <title>A High-Quality Reference Genome for a Parasitic Bivalve with Doubly Uniparental Inheritance (Bivalvia: Unionida).</title>
        <authorList>
            <person name="Smith C.H."/>
        </authorList>
    </citation>
    <scope>NUCLEOTIDE SEQUENCE</scope>
    <source>
        <strain evidence="5">CHS0354</strain>
    </source>
</reference>
<evidence type="ECO:0000256" key="4">
    <source>
        <dbReference type="SAM" id="Phobius"/>
    </source>
</evidence>
<dbReference type="SUPFAM" id="SSF52058">
    <property type="entry name" value="L domain-like"/>
    <property type="match status" value="1"/>
</dbReference>
<evidence type="ECO:0000313" key="5">
    <source>
        <dbReference type="EMBL" id="KAK3588938.1"/>
    </source>
</evidence>
<dbReference type="Gene3D" id="3.80.10.10">
    <property type="entry name" value="Ribonuclease Inhibitor"/>
    <property type="match status" value="3"/>
</dbReference>
<comment type="caution">
    <text evidence="5">The sequence shown here is derived from an EMBL/GenBank/DDBJ whole genome shotgun (WGS) entry which is preliminary data.</text>
</comment>
<feature type="transmembrane region" description="Helical" evidence="4">
    <location>
        <begin position="558"/>
        <end position="582"/>
    </location>
</feature>
<dbReference type="SMART" id="SM00364">
    <property type="entry name" value="LRR_BAC"/>
    <property type="match status" value="2"/>
</dbReference>
<dbReference type="InterPro" id="IPR001611">
    <property type="entry name" value="Leu-rich_rpt"/>
</dbReference>
<reference evidence="5" key="2">
    <citation type="journal article" date="2021" name="Genome Biol. Evol.">
        <title>Developing a high-quality reference genome for a parasitic bivalve with doubly uniparental inheritance (Bivalvia: Unionida).</title>
        <authorList>
            <person name="Smith C.H."/>
        </authorList>
    </citation>
    <scope>NUCLEOTIDE SEQUENCE</scope>
    <source>
        <strain evidence="5">CHS0354</strain>
        <tissue evidence="5">Mantle</tissue>
    </source>
</reference>
<gene>
    <name evidence="5" type="ORF">CHS0354_023698</name>
</gene>
<proteinExistence type="predicted"/>
<accession>A0AAE0SCE5</accession>
<dbReference type="SUPFAM" id="SSF52047">
    <property type="entry name" value="RNI-like"/>
    <property type="match status" value="1"/>
</dbReference>
<dbReference type="PROSITE" id="PS51450">
    <property type="entry name" value="LRR"/>
    <property type="match status" value="2"/>
</dbReference>
<keyword evidence="2" id="KW-0732">Signal</keyword>
<dbReference type="SMART" id="SM00369">
    <property type="entry name" value="LRR_TYP"/>
    <property type="match status" value="3"/>
</dbReference>
<keyword evidence="6" id="KW-1185">Reference proteome</keyword>
<dbReference type="Proteomes" id="UP001195483">
    <property type="component" value="Unassembled WGS sequence"/>
</dbReference>
<organism evidence="5 6">
    <name type="scientific">Potamilus streckersoni</name>
    <dbReference type="NCBI Taxonomy" id="2493646"/>
    <lineage>
        <taxon>Eukaryota</taxon>
        <taxon>Metazoa</taxon>
        <taxon>Spiralia</taxon>
        <taxon>Lophotrochozoa</taxon>
        <taxon>Mollusca</taxon>
        <taxon>Bivalvia</taxon>
        <taxon>Autobranchia</taxon>
        <taxon>Heteroconchia</taxon>
        <taxon>Palaeoheterodonta</taxon>
        <taxon>Unionida</taxon>
        <taxon>Unionoidea</taxon>
        <taxon>Unionidae</taxon>
        <taxon>Ambleminae</taxon>
        <taxon>Lampsilini</taxon>
        <taxon>Potamilus</taxon>
    </lineage>
</organism>
<keyword evidence="4" id="KW-0812">Transmembrane</keyword>
<dbReference type="PANTHER" id="PTHR24373">
    <property type="entry name" value="SLIT RELATED LEUCINE-RICH REPEAT NEURONAL PROTEIN"/>
    <property type="match status" value="1"/>
</dbReference>
<keyword evidence="3" id="KW-0677">Repeat</keyword>
<dbReference type="EMBL" id="JAEAOA010001426">
    <property type="protein sequence ID" value="KAK3588938.1"/>
    <property type="molecule type" value="Genomic_DNA"/>
</dbReference>
<evidence type="ECO:0000256" key="3">
    <source>
        <dbReference type="ARBA" id="ARBA00022737"/>
    </source>
</evidence>
<evidence type="ECO:0000256" key="1">
    <source>
        <dbReference type="ARBA" id="ARBA00022614"/>
    </source>
</evidence>
<evidence type="ECO:0000313" key="6">
    <source>
        <dbReference type="Proteomes" id="UP001195483"/>
    </source>
</evidence>
<dbReference type="InterPro" id="IPR003591">
    <property type="entry name" value="Leu-rich_rpt_typical-subtyp"/>
</dbReference>
<dbReference type="GO" id="GO:0031012">
    <property type="term" value="C:extracellular matrix"/>
    <property type="evidence" value="ECO:0007669"/>
    <property type="project" value="TreeGrafter"/>
</dbReference>